<dbReference type="SUPFAM" id="SSF103473">
    <property type="entry name" value="MFS general substrate transporter"/>
    <property type="match status" value="1"/>
</dbReference>
<dbReference type="Proteomes" id="UP000887574">
    <property type="component" value="Unplaced"/>
</dbReference>
<dbReference type="InterPro" id="IPR036259">
    <property type="entry name" value="MFS_trans_sf"/>
</dbReference>
<dbReference type="WBParaSite" id="jg304">
    <property type="protein sequence ID" value="jg304"/>
    <property type="gene ID" value="jg304"/>
</dbReference>
<feature type="region of interest" description="Disordered" evidence="2">
    <location>
        <begin position="82"/>
        <end position="103"/>
    </location>
</feature>
<proteinExistence type="predicted"/>
<evidence type="ECO:0000256" key="1">
    <source>
        <dbReference type="ARBA" id="ARBA00004141"/>
    </source>
</evidence>
<comment type="subcellular location">
    <subcellularLocation>
        <location evidence="1">Membrane</location>
        <topology evidence="1">Multi-pass membrane protein</topology>
    </subcellularLocation>
</comment>
<feature type="domain" description="Major facilitator superfamily (MFS) profile" evidence="3">
    <location>
        <begin position="1"/>
        <end position="79"/>
    </location>
</feature>
<reference evidence="5" key="1">
    <citation type="submission" date="2022-11" db="UniProtKB">
        <authorList>
            <consortium name="WormBaseParasite"/>
        </authorList>
    </citation>
    <scope>IDENTIFICATION</scope>
</reference>
<sequence>MNSGMFFTIYKQYSIELYPTLMRAMAVGAFGVVERIGGALAPQLITMNAWAWQGSAITVTTALSLASLVAGYIILPETRGESMPDVHIDNNNNNRSSREEPRK</sequence>
<dbReference type="GO" id="GO:0022857">
    <property type="term" value="F:transmembrane transporter activity"/>
    <property type="evidence" value="ECO:0007669"/>
    <property type="project" value="InterPro"/>
</dbReference>
<dbReference type="GO" id="GO:0016020">
    <property type="term" value="C:membrane"/>
    <property type="evidence" value="ECO:0007669"/>
    <property type="project" value="UniProtKB-SubCell"/>
</dbReference>
<evidence type="ECO:0000313" key="5">
    <source>
        <dbReference type="WBParaSite" id="jg304"/>
    </source>
</evidence>
<dbReference type="AlphaFoldDB" id="A0A915E9R0"/>
<evidence type="ECO:0000256" key="2">
    <source>
        <dbReference type="SAM" id="MobiDB-lite"/>
    </source>
</evidence>
<evidence type="ECO:0000313" key="4">
    <source>
        <dbReference type="Proteomes" id="UP000887574"/>
    </source>
</evidence>
<protein>
    <submittedName>
        <fullName evidence="5">Major facilitator superfamily (MFS) profile domain-containing protein</fullName>
    </submittedName>
</protein>
<name>A0A915E9R0_9BILA</name>
<dbReference type="PROSITE" id="PS50850">
    <property type="entry name" value="MFS"/>
    <property type="match status" value="1"/>
</dbReference>
<organism evidence="4 5">
    <name type="scientific">Ditylenchus dipsaci</name>
    <dbReference type="NCBI Taxonomy" id="166011"/>
    <lineage>
        <taxon>Eukaryota</taxon>
        <taxon>Metazoa</taxon>
        <taxon>Ecdysozoa</taxon>
        <taxon>Nematoda</taxon>
        <taxon>Chromadorea</taxon>
        <taxon>Rhabditida</taxon>
        <taxon>Tylenchina</taxon>
        <taxon>Tylenchomorpha</taxon>
        <taxon>Sphaerularioidea</taxon>
        <taxon>Anguinidae</taxon>
        <taxon>Anguininae</taxon>
        <taxon>Ditylenchus</taxon>
    </lineage>
</organism>
<dbReference type="Gene3D" id="1.20.1250.20">
    <property type="entry name" value="MFS general substrate transporter like domains"/>
    <property type="match status" value="1"/>
</dbReference>
<dbReference type="InterPro" id="IPR020846">
    <property type="entry name" value="MFS_dom"/>
</dbReference>
<evidence type="ECO:0000259" key="3">
    <source>
        <dbReference type="PROSITE" id="PS50850"/>
    </source>
</evidence>
<accession>A0A915E9R0</accession>
<keyword evidence="4" id="KW-1185">Reference proteome</keyword>